<dbReference type="Gene3D" id="3.80.10.10">
    <property type="entry name" value="Ribonuclease Inhibitor"/>
    <property type="match status" value="1"/>
</dbReference>
<evidence type="ECO:0000313" key="1">
    <source>
        <dbReference type="EMBL" id="KAG0255691.1"/>
    </source>
</evidence>
<reference evidence="1" key="1">
    <citation type="journal article" date="2020" name="Fungal Divers.">
        <title>Resolving the Mortierellaceae phylogeny through synthesis of multi-gene phylogenetics and phylogenomics.</title>
        <authorList>
            <person name="Vandepol N."/>
            <person name="Liber J."/>
            <person name="Desiro A."/>
            <person name="Na H."/>
            <person name="Kennedy M."/>
            <person name="Barry K."/>
            <person name="Grigoriev I.V."/>
            <person name="Miller A.N."/>
            <person name="O'Donnell K."/>
            <person name="Stajich J.E."/>
            <person name="Bonito G."/>
        </authorList>
    </citation>
    <scope>NUCLEOTIDE SEQUENCE</scope>
    <source>
        <strain evidence="1">BC1065</strain>
    </source>
</reference>
<dbReference type="AlphaFoldDB" id="A0A9P6Q015"/>
<proteinExistence type="predicted"/>
<sequence>MVESDIIVLILDHVDDRGTLFSLLTVNKQIFQLACGTLYRDPFRFFRDGNRYDESTVKNRLSLVRLLLDLSPAVDEDANLVRRAFDVPLKQDSRAANLVRRAFRVPRKPTTMLDYLSFIRCVRWEYLLEHPINESKSTILKYQRPDLVARGCNTFVRSTLTWCFCGHQLGQLRELEIEPDVIERYIAAAPQLRCLRTIVIATYHGFPTNLTQLIYPTTASLVQKLQEHHGKGLVRDCCFSLPPEYNADADASRWNLAMRKQLPLILPRGLRLALPIRPIDSYLSRVMGLATAQGSQCQWSEIAKEHSDLSAGQILQRGRSLVDLSVYFVKSGVNDPGVLAWAADEARERAAGRLLAPAVPLKRLNLGLYGLTAVDMFRVLMDAIRGFRQSLVTLYVRTSAPEAGEEYSDLPQLPLLQNESMVMSRLDHLMFSGHNPERLDIRLLQSCPNLTRLEVTLEEFKDPNALPPSWPVLLLPCLTWMTLSGRATNLFDPASFHGMPQLQTMSLSFNEDPDDSSASAKALLDRWTWDWNLPELTKFRVWAESRMAEFCLRILRGCPKLQELSLEFPRYGDKEPCPIDVLSTLNSPTQDIFPALHTLEMTGRYCLQPEDLQVLMGRALPGLKNVSMHSVSPCTPQQVVEYTRHHPSLKYVSIRHELPTDAEELQMGLEYGNLSASATDICYYTFEDVGTGRYFIRKKQ</sequence>
<evidence type="ECO:0000313" key="2">
    <source>
        <dbReference type="Proteomes" id="UP000807716"/>
    </source>
</evidence>
<protein>
    <submittedName>
        <fullName evidence="1">Uncharacterized protein</fullName>
    </submittedName>
</protein>
<dbReference type="EMBL" id="JAAAJB010000447">
    <property type="protein sequence ID" value="KAG0255691.1"/>
    <property type="molecule type" value="Genomic_DNA"/>
</dbReference>
<dbReference type="InterPro" id="IPR032675">
    <property type="entry name" value="LRR_dom_sf"/>
</dbReference>
<accession>A0A9P6Q015</accession>
<gene>
    <name evidence="1" type="ORF">DFQ27_006118</name>
</gene>
<organism evidence="1 2">
    <name type="scientific">Actinomortierella ambigua</name>
    <dbReference type="NCBI Taxonomy" id="1343610"/>
    <lineage>
        <taxon>Eukaryota</taxon>
        <taxon>Fungi</taxon>
        <taxon>Fungi incertae sedis</taxon>
        <taxon>Mucoromycota</taxon>
        <taxon>Mortierellomycotina</taxon>
        <taxon>Mortierellomycetes</taxon>
        <taxon>Mortierellales</taxon>
        <taxon>Mortierellaceae</taxon>
        <taxon>Actinomortierella</taxon>
    </lineage>
</organism>
<dbReference type="OrthoDB" id="2418184at2759"/>
<keyword evidence="2" id="KW-1185">Reference proteome</keyword>
<name>A0A9P6Q015_9FUNG</name>
<dbReference type="SUPFAM" id="SSF52047">
    <property type="entry name" value="RNI-like"/>
    <property type="match status" value="1"/>
</dbReference>
<dbReference type="Proteomes" id="UP000807716">
    <property type="component" value="Unassembled WGS sequence"/>
</dbReference>
<comment type="caution">
    <text evidence="1">The sequence shown here is derived from an EMBL/GenBank/DDBJ whole genome shotgun (WGS) entry which is preliminary data.</text>
</comment>